<dbReference type="InterPro" id="IPR025970">
    <property type="entry name" value="SusE"/>
</dbReference>
<evidence type="ECO:0000259" key="2">
    <source>
        <dbReference type="Pfam" id="PF14292"/>
    </source>
</evidence>
<organism evidence="3 4">
    <name type="scientific">Pedobacter ginsengiterrae</name>
    <dbReference type="NCBI Taxonomy" id="871696"/>
    <lineage>
        <taxon>Bacteria</taxon>
        <taxon>Pseudomonadati</taxon>
        <taxon>Bacteroidota</taxon>
        <taxon>Sphingobacteriia</taxon>
        <taxon>Sphingobacteriales</taxon>
        <taxon>Sphingobacteriaceae</taxon>
        <taxon>Pedobacter</taxon>
    </lineage>
</organism>
<keyword evidence="1" id="KW-0732">Signal</keyword>
<dbReference type="Gene3D" id="2.60.40.3620">
    <property type="match status" value="2"/>
</dbReference>
<evidence type="ECO:0000256" key="1">
    <source>
        <dbReference type="SAM" id="SignalP"/>
    </source>
</evidence>
<accession>A0ABP7P4W7</accession>
<dbReference type="Proteomes" id="UP001501081">
    <property type="component" value="Unassembled WGS sequence"/>
</dbReference>
<evidence type="ECO:0000313" key="4">
    <source>
        <dbReference type="Proteomes" id="UP001501081"/>
    </source>
</evidence>
<reference evidence="4" key="1">
    <citation type="journal article" date="2019" name="Int. J. Syst. Evol. Microbiol.">
        <title>The Global Catalogue of Microorganisms (GCM) 10K type strain sequencing project: providing services to taxonomists for standard genome sequencing and annotation.</title>
        <authorList>
            <consortium name="The Broad Institute Genomics Platform"/>
            <consortium name="The Broad Institute Genome Sequencing Center for Infectious Disease"/>
            <person name="Wu L."/>
            <person name="Ma J."/>
        </authorList>
    </citation>
    <scope>NUCLEOTIDE SEQUENCE [LARGE SCALE GENOMIC DNA]</scope>
    <source>
        <strain evidence="4">JCM 17338</strain>
    </source>
</reference>
<comment type="caution">
    <text evidence="3">The sequence shown here is derived from an EMBL/GenBank/DDBJ whole genome shotgun (WGS) entry which is preliminary data.</text>
</comment>
<dbReference type="EMBL" id="BAABAK010000004">
    <property type="protein sequence ID" value="GAA3958685.1"/>
    <property type="molecule type" value="Genomic_DNA"/>
</dbReference>
<feature type="signal peptide" evidence="1">
    <location>
        <begin position="1"/>
        <end position="22"/>
    </location>
</feature>
<protein>
    <recommendedName>
        <fullName evidence="2">SusE outer membrane protein domain-containing protein</fullName>
    </recommendedName>
</protein>
<feature type="chain" id="PRO_5047084662" description="SusE outer membrane protein domain-containing protein" evidence="1">
    <location>
        <begin position="23"/>
        <end position="333"/>
    </location>
</feature>
<dbReference type="Pfam" id="PF14292">
    <property type="entry name" value="SusE"/>
    <property type="match status" value="1"/>
</dbReference>
<sequence>MKSILFKSMALSLIALSLWSCKKDETKAIATSGTGGALQTSATSVVLDKSKLTTNVVTFSLTDANFGYQAAVSNTLQLAVKGTNFAAPKETILDAKATTKAYNGLDFNNLLLSLGISTSANTDVEIRIKSSISTSTAPVYSNVVTISTRPFPLTAWIYVPGNYQGWNPATADSLISPTGNGVYTGIIAFDGDKFKITPAKKWDIAYGDAGGGKISTSGADINSVSKGAKQLVVDLNANTFTLTPLVWSIIGNAVPGSDWSVDTDMKFINDGKNSWTITIPLTAGELKFRLNHDWGTSIGDGSGNVVIASAGTYKITLTLNADGKTGSFTSVKQ</sequence>
<evidence type="ECO:0000313" key="3">
    <source>
        <dbReference type="EMBL" id="GAA3958685.1"/>
    </source>
</evidence>
<feature type="domain" description="SusE outer membrane protein" evidence="2">
    <location>
        <begin position="23"/>
        <end position="129"/>
    </location>
</feature>
<gene>
    <name evidence="3" type="ORF">GCM10022246_10270</name>
</gene>
<name>A0ABP7P4W7_9SPHI</name>
<dbReference type="CDD" id="cd12967">
    <property type="entry name" value="CBM_SusE-F_like_u1"/>
    <property type="match status" value="1"/>
</dbReference>
<keyword evidence="4" id="KW-1185">Reference proteome</keyword>
<proteinExistence type="predicted"/>